<feature type="coiled-coil region" evidence="1">
    <location>
        <begin position="451"/>
        <end position="478"/>
    </location>
</feature>
<evidence type="ECO:0000256" key="1">
    <source>
        <dbReference type="SAM" id="Coils"/>
    </source>
</evidence>
<comment type="caution">
    <text evidence="2">The sequence shown here is derived from an EMBL/GenBank/DDBJ whole genome shotgun (WGS) entry which is preliminary data.</text>
</comment>
<proteinExistence type="predicted"/>
<reference evidence="2 3" key="1">
    <citation type="journal article" date="2016" name="Nat. Commun.">
        <title>Thousands of microbial genomes shed light on interconnected biogeochemical processes in an aquifer system.</title>
        <authorList>
            <person name="Anantharaman K."/>
            <person name="Brown C.T."/>
            <person name="Hug L.A."/>
            <person name="Sharon I."/>
            <person name="Castelle C.J."/>
            <person name="Probst A.J."/>
            <person name="Thomas B.C."/>
            <person name="Singh A."/>
            <person name="Wilkins M.J."/>
            <person name="Karaoz U."/>
            <person name="Brodie E.L."/>
            <person name="Williams K.H."/>
            <person name="Hubbard S.S."/>
            <person name="Banfield J.F."/>
        </authorList>
    </citation>
    <scope>NUCLEOTIDE SEQUENCE [LARGE SCALE GENOMIC DNA]</scope>
</reference>
<dbReference type="Proteomes" id="UP000176480">
    <property type="component" value="Unassembled WGS sequence"/>
</dbReference>
<organism evidence="2 3">
    <name type="scientific">Candidatus Roizmanbacteria bacterium RIFCSPLOWO2_01_FULL_41_22</name>
    <dbReference type="NCBI Taxonomy" id="1802067"/>
    <lineage>
        <taxon>Bacteria</taxon>
        <taxon>Candidatus Roizmaniibacteriota</taxon>
    </lineage>
</organism>
<name>A0A1F7J7T9_9BACT</name>
<dbReference type="EMBL" id="MGAR01000021">
    <property type="protein sequence ID" value="OGK51679.1"/>
    <property type="molecule type" value="Genomic_DNA"/>
</dbReference>
<evidence type="ECO:0000313" key="2">
    <source>
        <dbReference type="EMBL" id="OGK51679.1"/>
    </source>
</evidence>
<protein>
    <submittedName>
        <fullName evidence="2">Uncharacterized protein</fullName>
    </submittedName>
</protein>
<evidence type="ECO:0000313" key="3">
    <source>
        <dbReference type="Proteomes" id="UP000176480"/>
    </source>
</evidence>
<gene>
    <name evidence="2" type="ORF">A2966_05075</name>
</gene>
<keyword evidence="1" id="KW-0175">Coiled coil</keyword>
<accession>A0A1F7J7T9</accession>
<dbReference type="STRING" id="1802067.A2966_05075"/>
<sequence length="1098" mass="122102">MAQSTIPEGGAASPDLLTAGVVKPGEITKATPFDRKPTVVKHRRPFLFINRDIKEAPPPTPHEAVVAAQRKIPAEFAYAEQQKEPPAITDTSKDMFAEALQRQYRSLLDVGLDKIPPRYWQITFYQILEKKYEIDNPTAKPLRELSNDEIMAYTRQLVNEEQFQTLGEKVVEYHKTLLQAGANAEADIASMPEEITYVSEFKSVDSSGTSEPVTREKLRKSLLRPRHFDPASGEARKARADEIDAFTAEGSKKRFFIGAARLPETAFYKANVEIEGEVLNDFDKALLQQFTQVEPDNMIQAGARRVICEYYDRGTSAQINFYNHLDRQPTEAQVFNLLKKGSKQGEFLFAAPSKRPNIFLEEAGFKKPPGLKTRPQIAVGIGPVDLEQQIHIIQKTLQPELEKLVAEFELKQSAPTSASEIEAKIVELKAHLEKQVAPEEEEAIQKEIIKLQKSVQAAKDVKAKKEETETNIKASQQTQDEIKTAAGITTPDVTTYQDLLGHRKDLAIQQRTITIFETDIEKINKMLGVLPRKTEKILDKDGKVTGEKDIGVQDAYDQREQDLLAALDALVKNTDYVTAVSNNLTLQQSILKEEQTLGTEKIQALDNAAAEIKKQEALTREMTDHKARRISLVKDTGGIEQDEKYWQEQLEKKQGELASKRSDLVIQRQLEAYQALQSKISPEAWAEIQNRAMQTKDMVQYQRQLEQAKAIYPGYTDQYLRTLQVIFGTQVTQATVDGKNMFQQAANLLPPGKFGVIYASVKPAEIDPEFIDQVMDELRADAHNGNLGHLELADIDAIRKIEFETPVADTEKFDKQVETRTTTVTNETTTSETNIATSIIKADKAILTAQSIDVKFVAGVRKAFNDNEGKTDPEIIAALKAVDSSIDDSKATAILAEMRKVPAIQAKEVGYALEQVLKKGGSYETAYSLAAVTACASTEELKALHPQILATTDTDPNAIIASITDTALQTSLKNILTKITAEVTAKKGINTAEDYLRTHVASVIGAVLPSLSKDATLAVVEAIYLQPMINAIVDKEDDLRTVDQLYRETQHAQTVGEIGLAIAISQGLTENEFKTAKVFALEIDKRRQALAPKTETKI</sequence>
<dbReference type="AlphaFoldDB" id="A0A1F7J7T9"/>